<accession>A0AAD5MJX2</accession>
<feature type="compositionally biased region" description="Basic residues" evidence="1">
    <location>
        <begin position="38"/>
        <end position="54"/>
    </location>
</feature>
<gene>
    <name evidence="2" type="ORF">KIN20_018769</name>
</gene>
<dbReference type="Proteomes" id="UP001196413">
    <property type="component" value="Unassembled WGS sequence"/>
</dbReference>
<sequence>MNLIGIAKTSTEIQIFENLNAQIKKESKKMPQMNSWPLKRHRCRRHRQKIRPVR</sequence>
<organism evidence="2 3">
    <name type="scientific">Parelaphostrongylus tenuis</name>
    <name type="common">Meningeal worm</name>
    <dbReference type="NCBI Taxonomy" id="148309"/>
    <lineage>
        <taxon>Eukaryota</taxon>
        <taxon>Metazoa</taxon>
        <taxon>Ecdysozoa</taxon>
        <taxon>Nematoda</taxon>
        <taxon>Chromadorea</taxon>
        <taxon>Rhabditida</taxon>
        <taxon>Rhabditina</taxon>
        <taxon>Rhabditomorpha</taxon>
        <taxon>Strongyloidea</taxon>
        <taxon>Metastrongylidae</taxon>
        <taxon>Parelaphostrongylus</taxon>
    </lineage>
</organism>
<dbReference type="EMBL" id="JAHQIW010003741">
    <property type="protein sequence ID" value="KAJ1359940.1"/>
    <property type="molecule type" value="Genomic_DNA"/>
</dbReference>
<name>A0AAD5MJX2_PARTN</name>
<reference evidence="2" key="1">
    <citation type="submission" date="2021-06" db="EMBL/GenBank/DDBJ databases">
        <title>Parelaphostrongylus tenuis whole genome reference sequence.</title>
        <authorList>
            <person name="Garwood T.J."/>
            <person name="Larsen P.A."/>
            <person name="Fountain-Jones N.M."/>
            <person name="Garbe J.R."/>
            <person name="Macchietto M.G."/>
            <person name="Kania S.A."/>
            <person name="Gerhold R.W."/>
            <person name="Richards J.E."/>
            <person name="Wolf T.M."/>
        </authorList>
    </citation>
    <scope>NUCLEOTIDE SEQUENCE</scope>
    <source>
        <strain evidence="2">MNPRO001-30</strain>
        <tissue evidence="2">Meninges</tissue>
    </source>
</reference>
<feature type="region of interest" description="Disordered" evidence="1">
    <location>
        <begin position="26"/>
        <end position="54"/>
    </location>
</feature>
<evidence type="ECO:0000313" key="2">
    <source>
        <dbReference type="EMBL" id="KAJ1359940.1"/>
    </source>
</evidence>
<comment type="caution">
    <text evidence="2">The sequence shown here is derived from an EMBL/GenBank/DDBJ whole genome shotgun (WGS) entry which is preliminary data.</text>
</comment>
<proteinExistence type="predicted"/>
<dbReference type="AlphaFoldDB" id="A0AAD5MJX2"/>
<evidence type="ECO:0000313" key="3">
    <source>
        <dbReference type="Proteomes" id="UP001196413"/>
    </source>
</evidence>
<evidence type="ECO:0000256" key="1">
    <source>
        <dbReference type="SAM" id="MobiDB-lite"/>
    </source>
</evidence>
<keyword evidence="3" id="KW-1185">Reference proteome</keyword>
<protein>
    <submittedName>
        <fullName evidence="2">Uncharacterized protein</fullName>
    </submittedName>
</protein>